<dbReference type="Pfam" id="PF08020">
    <property type="entry name" value="DUF1706"/>
    <property type="match status" value="1"/>
</dbReference>
<evidence type="ECO:0000313" key="1">
    <source>
        <dbReference type="EMBL" id="MDT0605758.1"/>
    </source>
</evidence>
<sequence length="168" mass="19577">MPRPKTKADLITQSQGNYKKLLDYVDAFSTQEQLAEFPQGTLNRNIRDVLAHLNHWNLMMLKWYTLGMKGEKPAMPAEGYTWKTMPDLNRKIQERYNDTALEDIKGELVQSFERLQVIIAGHSNEELFTKKRYKWTGSTSLGAYLISTASSHYDWAYKLIKRIKKDKS</sequence>
<dbReference type="Proteomes" id="UP001255246">
    <property type="component" value="Unassembled WGS sequence"/>
</dbReference>
<name>A0ABU3A9K0_9FLAO</name>
<dbReference type="PANTHER" id="PTHR40658">
    <property type="match status" value="1"/>
</dbReference>
<dbReference type="PANTHER" id="PTHR40658:SF4">
    <property type="entry name" value="HYPOTHETICAL CYTOSOLIC PROTEIN"/>
    <property type="match status" value="1"/>
</dbReference>
<protein>
    <submittedName>
        <fullName evidence="1">ClbS/DfsB family four-helix bundle protein</fullName>
    </submittedName>
</protein>
<reference evidence="1 2" key="1">
    <citation type="submission" date="2023-09" db="EMBL/GenBank/DDBJ databases">
        <authorList>
            <person name="Rey-Velasco X."/>
        </authorList>
    </citation>
    <scope>NUCLEOTIDE SEQUENCE [LARGE SCALE GENOMIC DNA]</scope>
    <source>
        <strain evidence="1 2">F388</strain>
    </source>
</reference>
<proteinExistence type="predicted"/>
<dbReference type="Gene3D" id="1.20.120.450">
    <property type="entry name" value="dinb family like domain"/>
    <property type="match status" value="1"/>
</dbReference>
<dbReference type="EMBL" id="JAVRHR010000001">
    <property type="protein sequence ID" value="MDT0605758.1"/>
    <property type="molecule type" value="Genomic_DNA"/>
</dbReference>
<keyword evidence="2" id="KW-1185">Reference proteome</keyword>
<gene>
    <name evidence="1" type="ORF">RM706_01885</name>
</gene>
<evidence type="ECO:0000313" key="2">
    <source>
        <dbReference type="Proteomes" id="UP001255246"/>
    </source>
</evidence>
<dbReference type="InterPro" id="IPR034660">
    <property type="entry name" value="DinB/YfiT-like"/>
</dbReference>
<accession>A0ABU3A9K0</accession>
<dbReference type="PIRSF" id="PIRSF031551">
    <property type="entry name" value="DUF1706"/>
    <property type="match status" value="1"/>
</dbReference>
<comment type="caution">
    <text evidence="1">The sequence shown here is derived from an EMBL/GenBank/DDBJ whole genome shotgun (WGS) entry which is preliminary data.</text>
</comment>
<dbReference type="SUPFAM" id="SSF109854">
    <property type="entry name" value="DinB/YfiT-like putative metalloenzymes"/>
    <property type="match status" value="1"/>
</dbReference>
<dbReference type="InterPro" id="IPR012550">
    <property type="entry name" value="DUF1706"/>
</dbReference>
<organism evidence="1 2">
    <name type="scientific">Croceitalea rosinachiae</name>
    <dbReference type="NCBI Taxonomy" id="3075596"/>
    <lineage>
        <taxon>Bacteria</taxon>
        <taxon>Pseudomonadati</taxon>
        <taxon>Bacteroidota</taxon>
        <taxon>Flavobacteriia</taxon>
        <taxon>Flavobacteriales</taxon>
        <taxon>Flavobacteriaceae</taxon>
        <taxon>Croceitalea</taxon>
    </lineage>
</organism>
<dbReference type="RefSeq" id="WP_311349325.1">
    <property type="nucleotide sequence ID" value="NZ_JAVRHR010000001.1"/>
</dbReference>